<evidence type="ECO:0000313" key="4">
    <source>
        <dbReference type="EMBL" id="KPC25716.1"/>
    </source>
</evidence>
<evidence type="ECO:0000259" key="3">
    <source>
        <dbReference type="Pfam" id="PF02230"/>
    </source>
</evidence>
<accession>A0A0N1JN61</accession>
<dbReference type="SUPFAM" id="SSF53474">
    <property type="entry name" value="alpha/beta-Hydrolases"/>
    <property type="match status" value="1"/>
</dbReference>
<reference evidence="4 5" key="2">
    <citation type="submission" date="2015-10" db="EMBL/GenBank/DDBJ databases">
        <title>Comparative genomics and high-throughput reverse genetic screens identify a new phytobacterial MAMP and an Arabidopsis receptor required for immune elicitation.</title>
        <authorList>
            <person name="Mott G.A."/>
            <person name="Thakur S."/>
            <person name="Wang P.W."/>
            <person name="Desveaux D."/>
            <person name="Guttman D.S."/>
        </authorList>
    </citation>
    <scope>NUCLEOTIDE SEQUENCE [LARGE SCALE GENOMIC DNA]</scope>
    <source>
        <strain evidence="4 5">0788_9</strain>
    </source>
</reference>
<sequence length="219" mass="24256">MSEPLIIEPSTSVDACVIWLHGLGADRYDFLPVAEALQASLHSTRFVLPQAPTRAVTVNGGYEMPSWYDIKAMSSEARAIDHDQMEASAQQVLDLIEQQRDSGIDPARIFLAGFSQGGAVVLHTAYKRWQGPLGGVLALSTYAPTFSDEMTLSASQQRIPALCLHGKHDGVVPYPMGRAVYERLKTQGVTVEWQEYPMEHQVLPQEIHDIGVWLAEKLR</sequence>
<comment type="similarity">
    <text evidence="1">Belongs to the AB hydrolase superfamily. AB hydrolase 2 family.</text>
</comment>
<dbReference type="InterPro" id="IPR050565">
    <property type="entry name" value="LYPA1-2/EST-like"/>
</dbReference>
<dbReference type="Proteomes" id="UP000037891">
    <property type="component" value="Unassembled WGS sequence"/>
</dbReference>
<comment type="caution">
    <text evidence="4">The sequence shown here is derived from an EMBL/GenBank/DDBJ whole genome shotgun (WGS) entry which is preliminary data.</text>
</comment>
<proteinExistence type="inferred from homology"/>
<dbReference type="GO" id="GO:0016787">
    <property type="term" value="F:hydrolase activity"/>
    <property type="evidence" value="ECO:0007669"/>
    <property type="project" value="UniProtKB-KW"/>
</dbReference>
<evidence type="ECO:0000256" key="1">
    <source>
        <dbReference type="ARBA" id="ARBA00006499"/>
    </source>
</evidence>
<dbReference type="AlphaFoldDB" id="A0A0N1JN61"/>
<gene>
    <name evidence="4" type="ORF">ABJ99_3114</name>
</gene>
<dbReference type="Gene3D" id="3.40.50.1820">
    <property type="entry name" value="alpha/beta hydrolase"/>
    <property type="match status" value="1"/>
</dbReference>
<feature type="domain" description="Phospholipase/carboxylesterase/thioesterase" evidence="3">
    <location>
        <begin position="4"/>
        <end position="212"/>
    </location>
</feature>
<reference evidence="4 5" key="1">
    <citation type="submission" date="2015-07" db="EMBL/GenBank/DDBJ databases">
        <authorList>
            <person name="Noorani M."/>
        </authorList>
    </citation>
    <scope>NUCLEOTIDE SEQUENCE [LARGE SCALE GENOMIC DNA]</scope>
    <source>
        <strain evidence="4 5">0788_9</strain>
    </source>
</reference>
<dbReference type="Pfam" id="PF02230">
    <property type="entry name" value="Abhydrolase_2"/>
    <property type="match status" value="1"/>
</dbReference>
<dbReference type="PANTHER" id="PTHR10655:SF17">
    <property type="entry name" value="LYSOPHOSPHOLIPASE-LIKE PROTEIN 1"/>
    <property type="match status" value="1"/>
</dbReference>
<keyword evidence="2" id="KW-0378">Hydrolase</keyword>
<dbReference type="InterPro" id="IPR029058">
    <property type="entry name" value="AB_hydrolase_fold"/>
</dbReference>
<dbReference type="InterPro" id="IPR003140">
    <property type="entry name" value="PLipase/COase/thioEstase"/>
</dbReference>
<dbReference type="PANTHER" id="PTHR10655">
    <property type="entry name" value="LYSOPHOSPHOLIPASE-RELATED"/>
    <property type="match status" value="1"/>
</dbReference>
<dbReference type="PATRIC" id="fig|81035.3.peg.3322"/>
<evidence type="ECO:0000313" key="5">
    <source>
        <dbReference type="Proteomes" id="UP000037891"/>
    </source>
</evidence>
<name>A0A0N1JN61_PSESX</name>
<dbReference type="RefSeq" id="WP_054087413.1">
    <property type="nucleotide sequence ID" value="NZ_LGLN01000077.1"/>
</dbReference>
<organism evidence="4 5">
    <name type="scientific">Pseudomonas syringae pv. cilantro</name>
    <dbReference type="NCBI Taxonomy" id="81035"/>
    <lineage>
        <taxon>Bacteria</taxon>
        <taxon>Pseudomonadati</taxon>
        <taxon>Pseudomonadota</taxon>
        <taxon>Gammaproteobacteria</taxon>
        <taxon>Pseudomonadales</taxon>
        <taxon>Pseudomonadaceae</taxon>
        <taxon>Pseudomonas</taxon>
        <taxon>Pseudomonas syringae</taxon>
    </lineage>
</organism>
<evidence type="ECO:0000256" key="2">
    <source>
        <dbReference type="ARBA" id="ARBA00022801"/>
    </source>
</evidence>
<dbReference type="EMBL" id="LGLN01000077">
    <property type="protein sequence ID" value="KPC25716.1"/>
    <property type="molecule type" value="Genomic_DNA"/>
</dbReference>
<protein>
    <submittedName>
        <fullName evidence="4">Carboxylesterase</fullName>
    </submittedName>
</protein>